<dbReference type="InterPro" id="IPR012675">
    <property type="entry name" value="Beta-grasp_dom_sf"/>
</dbReference>
<dbReference type="EMBL" id="LMZQ01000013">
    <property type="protein sequence ID" value="KRT14893.1"/>
    <property type="molecule type" value="Genomic_DNA"/>
</dbReference>
<dbReference type="Pfam" id="PF02597">
    <property type="entry name" value="ThiS"/>
    <property type="match status" value="1"/>
</dbReference>
<dbReference type="InterPro" id="IPR016155">
    <property type="entry name" value="Mopterin_synth/thiamin_S_b"/>
</dbReference>
<dbReference type="InterPro" id="IPR003749">
    <property type="entry name" value="ThiS/MoaD-like"/>
</dbReference>
<dbReference type="SUPFAM" id="SSF54285">
    <property type="entry name" value="MoaD/ThiS"/>
    <property type="match status" value="1"/>
</dbReference>
<evidence type="ECO:0000313" key="1">
    <source>
        <dbReference type="EMBL" id="KRT14893.1"/>
    </source>
</evidence>
<reference evidence="1 2" key="1">
    <citation type="submission" date="2015-11" db="EMBL/GenBank/DDBJ databases">
        <title>Sequence of Pedobacter ginsenosidimutans.</title>
        <authorList>
            <person name="Carson E."/>
            <person name="Keyser V."/>
            <person name="Newman J."/>
            <person name="Miller J."/>
        </authorList>
    </citation>
    <scope>NUCLEOTIDE SEQUENCE [LARGE SCALE GENOMIC DNA]</scope>
    <source>
        <strain evidence="1 2">KACC 14530</strain>
    </source>
</reference>
<name>A0A0T5VM41_9SPHI</name>
<accession>A0A0T5VM41</accession>
<gene>
    <name evidence="1" type="ORF">ASU31_16345</name>
</gene>
<proteinExistence type="predicted"/>
<sequence length="77" mass="8597">MEIELISFGKIAEFINNQNIELDGIADTDAFKQYLENQFPALKSMKYKLALNKNIVQENTEITNSATIAIMPPFSGG</sequence>
<dbReference type="RefSeq" id="WP_057933351.1">
    <property type="nucleotide sequence ID" value="NZ_LMZQ01000013.1"/>
</dbReference>
<protein>
    <submittedName>
        <fullName evidence="1">Molybdopterin synthase sulfur carrier subunit</fullName>
    </submittedName>
</protein>
<evidence type="ECO:0000313" key="2">
    <source>
        <dbReference type="Proteomes" id="UP000051950"/>
    </source>
</evidence>
<dbReference type="Proteomes" id="UP000051950">
    <property type="component" value="Unassembled WGS sequence"/>
</dbReference>
<dbReference type="STRING" id="687842.ASU31_16345"/>
<keyword evidence="2" id="KW-1185">Reference proteome</keyword>
<comment type="caution">
    <text evidence="1">The sequence shown here is derived from an EMBL/GenBank/DDBJ whole genome shotgun (WGS) entry which is preliminary data.</text>
</comment>
<dbReference type="Gene3D" id="3.10.20.30">
    <property type="match status" value="1"/>
</dbReference>
<dbReference type="AlphaFoldDB" id="A0A0T5VM41"/>
<organism evidence="1 2">
    <name type="scientific">Pedobacter ginsenosidimutans</name>
    <dbReference type="NCBI Taxonomy" id="687842"/>
    <lineage>
        <taxon>Bacteria</taxon>
        <taxon>Pseudomonadati</taxon>
        <taxon>Bacteroidota</taxon>
        <taxon>Sphingobacteriia</taxon>
        <taxon>Sphingobacteriales</taxon>
        <taxon>Sphingobacteriaceae</taxon>
        <taxon>Pedobacter</taxon>
    </lineage>
</organism>
<dbReference type="OrthoDB" id="1191081at2"/>